<dbReference type="Proteomes" id="UP000076830">
    <property type="component" value="Chromosome"/>
</dbReference>
<proteinExistence type="predicted"/>
<dbReference type="InterPro" id="IPR002763">
    <property type="entry name" value="DUF72"/>
</dbReference>
<evidence type="ECO:0008006" key="3">
    <source>
        <dbReference type="Google" id="ProtNLM"/>
    </source>
</evidence>
<dbReference type="OrthoDB" id="9780310at2"/>
<protein>
    <recommendedName>
        <fullName evidence="3">DUF72 domain-containing protein</fullName>
    </recommendedName>
</protein>
<dbReference type="Gene3D" id="3.20.20.410">
    <property type="entry name" value="Protein of unknown function UPF0759"/>
    <property type="match status" value="1"/>
</dbReference>
<dbReference type="PANTHER" id="PTHR30348">
    <property type="entry name" value="UNCHARACTERIZED PROTEIN YECE"/>
    <property type="match status" value="1"/>
</dbReference>
<dbReference type="Pfam" id="PF01904">
    <property type="entry name" value="DUF72"/>
    <property type="match status" value="1"/>
</dbReference>
<evidence type="ECO:0000313" key="1">
    <source>
        <dbReference type="EMBL" id="ANB17284.1"/>
    </source>
</evidence>
<organism evidence="1 2">
    <name type="scientific">Dokdonella koreensis DS-123</name>
    <dbReference type="NCBI Taxonomy" id="1300342"/>
    <lineage>
        <taxon>Bacteria</taxon>
        <taxon>Pseudomonadati</taxon>
        <taxon>Pseudomonadota</taxon>
        <taxon>Gammaproteobacteria</taxon>
        <taxon>Lysobacterales</taxon>
        <taxon>Rhodanobacteraceae</taxon>
        <taxon>Dokdonella</taxon>
    </lineage>
</organism>
<dbReference type="InterPro" id="IPR036520">
    <property type="entry name" value="UPF0759_sf"/>
</dbReference>
<keyword evidence="2" id="KW-1185">Reference proteome</keyword>
<gene>
    <name evidence="1" type="ORF">I596_1254</name>
</gene>
<name>A0A160DSZ9_9GAMM</name>
<dbReference type="STRING" id="1300342.I596_1254"/>
<dbReference type="AlphaFoldDB" id="A0A160DSZ9"/>
<dbReference type="SUPFAM" id="SSF117396">
    <property type="entry name" value="TM1631-like"/>
    <property type="match status" value="1"/>
</dbReference>
<evidence type="ECO:0000313" key="2">
    <source>
        <dbReference type="Proteomes" id="UP000076830"/>
    </source>
</evidence>
<reference evidence="1 2" key="1">
    <citation type="submission" date="2016-04" db="EMBL/GenBank/DDBJ databases">
        <title>Complete genome sequence of Dokdonella koreensis DS-123T.</title>
        <authorList>
            <person name="Kim J.F."/>
            <person name="Lee H."/>
            <person name="Kwak M.-J."/>
        </authorList>
    </citation>
    <scope>NUCLEOTIDE SEQUENCE [LARGE SCALE GENOMIC DNA]</scope>
    <source>
        <strain evidence="1 2">DS-123</strain>
    </source>
</reference>
<accession>A0A160DSZ9</accession>
<dbReference type="PANTHER" id="PTHR30348:SF14">
    <property type="entry name" value="BLR8050 PROTEIN"/>
    <property type="match status" value="1"/>
</dbReference>
<dbReference type="RefSeq" id="WP_067645388.1">
    <property type="nucleotide sequence ID" value="NZ_CP015249.1"/>
</dbReference>
<dbReference type="EMBL" id="CP015249">
    <property type="protein sequence ID" value="ANB17284.1"/>
    <property type="molecule type" value="Genomic_DNA"/>
</dbReference>
<dbReference type="PATRIC" id="fig|1300342.3.peg.1223"/>
<sequence length="261" mass="28857">MRSVPHSRAPDLRIGCAGWSIPAAQAYRFPAEGTHLERYAQVFDAVEINSSFYRPHRPATYRRWAAVVPADFRFAVKMPRTISHLQRLGGDTVVLDAFLDAVGELGDRLGCLLLQLPPSLHLDVAKAHAFFAALRRRHGGAVACEPRHPSWFGAEADTLLRRHGIARAAADPARTPRAAVPAADRRVQYLRLHGAPRIYYDAYPATTLARVARWLTTPAARTQARWCIFDNTALGHATTDALALKARLKPDGVQVPPRAVR</sequence>
<dbReference type="KEGG" id="dko:I596_1254"/>